<dbReference type="AlphaFoldDB" id="A0A3R0Q1B4"/>
<protein>
    <recommendedName>
        <fullName evidence="2">Phage tail sheath family protein</fullName>
    </recommendedName>
</protein>
<dbReference type="Proteomes" id="UP000885264">
    <property type="component" value="Unassembled WGS sequence"/>
</dbReference>
<dbReference type="EMBL" id="RTRY01000031">
    <property type="protein sequence ID" value="MJX49336.1"/>
    <property type="molecule type" value="Genomic_DNA"/>
</dbReference>
<gene>
    <name evidence="1" type="ORF">DTA53_21385</name>
</gene>
<name>A0A3R0Q1B4_SALER</name>
<proteinExistence type="predicted"/>
<dbReference type="SUPFAM" id="SSF69349">
    <property type="entry name" value="Phage fibre proteins"/>
    <property type="match status" value="1"/>
</dbReference>
<evidence type="ECO:0008006" key="2">
    <source>
        <dbReference type="Google" id="ProtNLM"/>
    </source>
</evidence>
<organism evidence="1">
    <name type="scientific">Salmonella enterica</name>
    <name type="common">Salmonella choleraesuis</name>
    <dbReference type="NCBI Taxonomy" id="28901"/>
    <lineage>
        <taxon>Bacteria</taxon>
        <taxon>Pseudomonadati</taxon>
        <taxon>Pseudomonadota</taxon>
        <taxon>Gammaproteobacteria</taxon>
        <taxon>Enterobacterales</taxon>
        <taxon>Enterobacteriaceae</taxon>
        <taxon>Salmonella</taxon>
    </lineage>
</organism>
<feature type="non-terminal residue" evidence="1">
    <location>
        <position position="1"/>
    </location>
</feature>
<comment type="caution">
    <text evidence="1">The sequence shown here is derived from an EMBL/GenBank/DDBJ whole genome shotgun (WGS) entry which is preliminary data.</text>
</comment>
<sequence>TDKITVLGTATLMAGAIQQVSAGDFSQAVKGNRLASITGNEETEIAGQQSTKVAGAMNVEVGGTLTEKIAALRKSVAAGGQQIMGPTVHIGSEGVNTLTMMLDTIDLLAELAQQCASHSHPSVGTPTNAGAFNQTAAKAGKTRSKYQNIIA</sequence>
<evidence type="ECO:0000313" key="1">
    <source>
        <dbReference type="EMBL" id="MJX49336.1"/>
    </source>
</evidence>
<reference evidence="1" key="1">
    <citation type="submission" date="2018-07" db="EMBL/GenBank/DDBJ databases">
        <authorList>
            <consortium name="GenomeTrakr network: Whole genome sequencing for foodborne pathogen traceback"/>
        </authorList>
    </citation>
    <scope>NUCLEOTIDE SEQUENCE [LARGE SCALE GENOMIC DNA]</scope>
    <source>
        <strain evidence="1">FDA00013282</strain>
    </source>
</reference>
<accession>A0A3R0Q1B4</accession>